<dbReference type="EnsemblMetazoa" id="MDOA012674-RA">
    <property type="protein sequence ID" value="MDOA012674-PA"/>
    <property type="gene ID" value="MDOA012674"/>
</dbReference>
<dbReference type="GO" id="GO:0005634">
    <property type="term" value="C:nucleus"/>
    <property type="evidence" value="ECO:0007669"/>
    <property type="project" value="UniProtKB-SubCell"/>
</dbReference>
<dbReference type="RefSeq" id="XP_005184757.1">
    <property type="nucleotide sequence ID" value="XM_005184700.3"/>
</dbReference>
<evidence type="ECO:0000256" key="4">
    <source>
        <dbReference type="ARBA" id="ARBA00010218"/>
    </source>
</evidence>
<dbReference type="PANTHER" id="PTHR31196:SF2">
    <property type="entry name" value="RNA POLYMERASE II NUCLEAR LOCALIZATION PROTEIN SLC7A6OS-RELATED"/>
    <property type="match status" value="1"/>
</dbReference>
<feature type="region of interest" description="Disordered" evidence="10">
    <location>
        <begin position="236"/>
        <end position="289"/>
    </location>
</feature>
<evidence type="ECO:0000256" key="9">
    <source>
        <dbReference type="ARBA" id="ARBA00023242"/>
    </source>
</evidence>
<evidence type="ECO:0000259" key="11">
    <source>
        <dbReference type="Pfam" id="PF08574"/>
    </source>
</evidence>
<accession>A0A1I8N8I0</accession>
<comment type="subcellular location">
    <subcellularLocation>
        <location evidence="3">Cytoplasm</location>
    </subcellularLocation>
    <subcellularLocation>
        <location evidence="2">Nucleus</location>
    </subcellularLocation>
</comment>
<evidence type="ECO:0000313" key="12">
    <source>
        <dbReference type="EnsemblMetazoa" id="MDOA012674-PA"/>
    </source>
</evidence>
<dbReference type="InterPro" id="IPR040218">
    <property type="entry name" value="SLC7A6OS"/>
</dbReference>
<sequence>MPAVIRVKRRIDEEPLSAFVLNSKRRRLENEADGGGATALTNKEELSTLLKFAGTINEQDDTATTQFARLSKDEAKELVLRKTRKPSNITEKARQEMRKNLQEQRFRVVNCLRTTVDDNENNADEKSKEITIVDIEKQQTIDNKTVETQKSLLPLATFSPAAGVKANVAAEASTSAAAAGAATTSCVAPSLAMPSDSDTGYVYDLYIPDSEQHADYVDLLDENYLSVRPFDDFIYEDRYNNDDDDNEEYDSEDSNQENYFANEYPDEDDDLAMNSDRDFDEEDDDDDASNLARGLDKFVFGDDDEEEKNDHFYSSSSDDDNYYNAYKDPYVHSIDPEEENFCQDVDSCDVDRYGEAYARYKARIMKKMKPKTADDDEDEDDDDDEKSDKSDYDDISSSDSCDYDAYYDSVTGV</sequence>
<comment type="similarity">
    <text evidence="4">Belongs to the IWR1/SLC7A6OS family.</text>
</comment>
<organism evidence="12">
    <name type="scientific">Musca domestica</name>
    <name type="common">House fly</name>
    <dbReference type="NCBI Taxonomy" id="7370"/>
    <lineage>
        <taxon>Eukaryota</taxon>
        <taxon>Metazoa</taxon>
        <taxon>Ecdysozoa</taxon>
        <taxon>Arthropoda</taxon>
        <taxon>Hexapoda</taxon>
        <taxon>Insecta</taxon>
        <taxon>Pterygota</taxon>
        <taxon>Neoptera</taxon>
        <taxon>Endopterygota</taxon>
        <taxon>Diptera</taxon>
        <taxon>Brachycera</taxon>
        <taxon>Muscomorpha</taxon>
        <taxon>Muscoidea</taxon>
        <taxon>Muscidae</taxon>
        <taxon>Musca</taxon>
    </lineage>
</organism>
<keyword evidence="7" id="KW-0963">Cytoplasm</keyword>
<evidence type="ECO:0000256" key="5">
    <source>
        <dbReference type="ARBA" id="ARBA00017036"/>
    </source>
</evidence>
<dbReference type="AlphaFoldDB" id="A0A1I8N8I0"/>
<reference evidence="14" key="2">
    <citation type="submission" date="2025-04" db="UniProtKB">
        <authorList>
            <consortium name="RefSeq"/>
        </authorList>
    </citation>
    <scope>IDENTIFICATION</scope>
    <source>
        <strain evidence="14">Aabys</strain>
    </source>
</reference>
<feature type="compositionally biased region" description="Low complexity" evidence="10">
    <location>
        <begin position="397"/>
        <end position="413"/>
    </location>
</feature>
<evidence type="ECO:0000313" key="13">
    <source>
        <dbReference type="Proteomes" id="UP001652621"/>
    </source>
</evidence>
<reference evidence="12" key="1">
    <citation type="submission" date="2020-05" db="UniProtKB">
        <authorList>
            <consortium name="EnsemblMetazoa"/>
        </authorList>
    </citation>
    <scope>IDENTIFICATION</scope>
    <source>
        <strain evidence="12">Aabys</strain>
    </source>
</reference>
<dbReference type="PANTHER" id="PTHR31196">
    <property type="entry name" value="RNA POLYMERASE II NUCLEAR LOCALIZATION PROTEIN SLC7A6OS-RELATED"/>
    <property type="match status" value="1"/>
</dbReference>
<feature type="compositionally biased region" description="Acidic residues" evidence="10">
    <location>
        <begin position="242"/>
        <end position="255"/>
    </location>
</feature>
<keyword evidence="9" id="KW-0539">Nucleus</keyword>
<protein>
    <recommendedName>
        <fullName evidence="5">Probable RNA polymerase II nuclear localization protein SLC7A6OS</fullName>
    </recommendedName>
</protein>
<keyword evidence="13" id="KW-1185">Reference proteome</keyword>
<dbReference type="VEuPathDB" id="VectorBase:MDOMA2_003285"/>
<evidence type="ECO:0000256" key="10">
    <source>
        <dbReference type="SAM" id="MobiDB-lite"/>
    </source>
</evidence>
<proteinExistence type="inferred from homology"/>
<keyword evidence="6" id="KW-0813">Transport</keyword>
<evidence type="ECO:0000256" key="8">
    <source>
        <dbReference type="ARBA" id="ARBA00022927"/>
    </source>
</evidence>
<evidence type="ECO:0000256" key="7">
    <source>
        <dbReference type="ARBA" id="ARBA00022490"/>
    </source>
</evidence>
<dbReference type="GO" id="GO:0032502">
    <property type="term" value="P:developmental process"/>
    <property type="evidence" value="ECO:0007669"/>
    <property type="project" value="TreeGrafter"/>
</dbReference>
<dbReference type="Pfam" id="PF08574">
    <property type="entry name" value="Iwr1"/>
    <property type="match status" value="1"/>
</dbReference>
<dbReference type="KEGG" id="mde:101896464"/>
<dbReference type="Proteomes" id="UP001652621">
    <property type="component" value="Unplaced"/>
</dbReference>
<evidence type="ECO:0000256" key="2">
    <source>
        <dbReference type="ARBA" id="ARBA00004123"/>
    </source>
</evidence>
<dbReference type="GO" id="GO:0015031">
    <property type="term" value="P:protein transport"/>
    <property type="evidence" value="ECO:0007669"/>
    <property type="project" value="UniProtKB-KW"/>
</dbReference>
<gene>
    <name evidence="12" type="primary">101896464</name>
    <name evidence="14" type="synonym">LOC101896464</name>
</gene>
<feature type="domain" description="Transcription factor Iwr1" evidence="11">
    <location>
        <begin position="200"/>
        <end position="268"/>
    </location>
</feature>
<keyword evidence="8" id="KW-0653">Protein transport</keyword>
<evidence type="ECO:0000256" key="3">
    <source>
        <dbReference type="ARBA" id="ARBA00004496"/>
    </source>
</evidence>
<feature type="region of interest" description="Disordered" evidence="10">
    <location>
        <begin position="367"/>
        <end position="413"/>
    </location>
</feature>
<dbReference type="VEuPathDB" id="VectorBase:MDOA012674"/>
<dbReference type="eggNOG" id="KOG4852">
    <property type="taxonomic scope" value="Eukaryota"/>
</dbReference>
<dbReference type="STRING" id="7370.A0A1I8N8I0"/>
<dbReference type="OrthoDB" id="6255506at2759"/>
<name>A0A1I8N8I0_MUSDO</name>
<evidence type="ECO:0000256" key="1">
    <source>
        <dbReference type="ARBA" id="ARBA00003202"/>
    </source>
</evidence>
<dbReference type="GO" id="GO:0005737">
    <property type="term" value="C:cytoplasm"/>
    <property type="evidence" value="ECO:0007669"/>
    <property type="project" value="UniProtKB-SubCell"/>
</dbReference>
<evidence type="ECO:0000256" key="6">
    <source>
        <dbReference type="ARBA" id="ARBA00022448"/>
    </source>
</evidence>
<evidence type="ECO:0000313" key="14">
    <source>
        <dbReference type="RefSeq" id="XP_005184757.1"/>
    </source>
</evidence>
<feature type="compositionally biased region" description="Acidic residues" evidence="10">
    <location>
        <begin position="374"/>
        <end position="385"/>
    </location>
</feature>
<feature type="compositionally biased region" description="Acidic residues" evidence="10">
    <location>
        <begin position="278"/>
        <end position="288"/>
    </location>
</feature>
<dbReference type="InterPro" id="IPR013883">
    <property type="entry name" value="TF_Iwr1_dom"/>
</dbReference>
<comment type="function">
    <text evidence="1">Directs RNA polymerase II nuclear import.</text>
</comment>